<dbReference type="GeneID" id="110721010"/>
<dbReference type="PANTHER" id="PTHR31293:SF12">
    <property type="entry name" value="RNI-LIKE SUPERFAMILY PROTEIN"/>
    <property type="match status" value="1"/>
</dbReference>
<dbReference type="Gene3D" id="1.20.1280.50">
    <property type="match status" value="1"/>
</dbReference>
<proteinExistence type="predicted"/>
<feature type="region of interest" description="Disordered" evidence="1">
    <location>
        <begin position="1"/>
        <end position="21"/>
    </location>
</feature>
<name>A0A803LYG1_CHEQI</name>
<protein>
    <recommendedName>
        <fullName evidence="2">F-box domain-containing protein</fullName>
    </recommendedName>
</protein>
<evidence type="ECO:0000313" key="3">
    <source>
        <dbReference type="EnsemblPlants" id="AUR62020512-RA:cds"/>
    </source>
</evidence>
<dbReference type="Proteomes" id="UP000596660">
    <property type="component" value="Unplaced"/>
</dbReference>
<dbReference type="InterPro" id="IPR036047">
    <property type="entry name" value="F-box-like_dom_sf"/>
</dbReference>
<dbReference type="InterPro" id="IPR001810">
    <property type="entry name" value="F-box_dom"/>
</dbReference>
<dbReference type="OrthoDB" id="594804at2759"/>
<dbReference type="Pfam" id="PF00646">
    <property type="entry name" value="F-box"/>
    <property type="match status" value="1"/>
</dbReference>
<dbReference type="CDD" id="cd22160">
    <property type="entry name" value="F-box_AtFBL13-like"/>
    <property type="match status" value="1"/>
</dbReference>
<dbReference type="Gene3D" id="3.80.10.10">
    <property type="entry name" value="Ribonuclease Inhibitor"/>
    <property type="match status" value="1"/>
</dbReference>
<dbReference type="SMART" id="SM00579">
    <property type="entry name" value="FBD"/>
    <property type="match status" value="1"/>
</dbReference>
<dbReference type="InterPro" id="IPR032675">
    <property type="entry name" value="LRR_dom_sf"/>
</dbReference>
<evidence type="ECO:0000313" key="4">
    <source>
        <dbReference type="Proteomes" id="UP000596660"/>
    </source>
</evidence>
<dbReference type="OMA" id="CEVELLM"/>
<dbReference type="InterPro" id="IPR006566">
    <property type="entry name" value="FBD"/>
</dbReference>
<dbReference type="EnsemblPlants" id="AUR62020512-RA">
    <property type="protein sequence ID" value="AUR62020512-RA:cds"/>
    <property type="gene ID" value="AUR62020512"/>
</dbReference>
<accession>A0A803LYG1</accession>
<reference evidence="3" key="1">
    <citation type="journal article" date="2017" name="Nature">
        <title>The genome of Chenopodium quinoa.</title>
        <authorList>
            <person name="Jarvis D.E."/>
            <person name="Ho Y.S."/>
            <person name="Lightfoot D.J."/>
            <person name="Schmoeckel S.M."/>
            <person name="Li B."/>
            <person name="Borm T.J.A."/>
            <person name="Ohyanagi H."/>
            <person name="Mineta K."/>
            <person name="Michell C.T."/>
            <person name="Saber N."/>
            <person name="Kharbatia N.M."/>
            <person name="Rupper R.R."/>
            <person name="Sharp A.R."/>
            <person name="Dally N."/>
            <person name="Boughton B.A."/>
            <person name="Woo Y.H."/>
            <person name="Gao G."/>
            <person name="Schijlen E.G.W.M."/>
            <person name="Guo X."/>
            <person name="Momin A.A."/>
            <person name="Negrao S."/>
            <person name="Al-Babili S."/>
            <person name="Gehring C."/>
            <person name="Roessner U."/>
            <person name="Jung C."/>
            <person name="Murphy K."/>
            <person name="Arold S.T."/>
            <person name="Gojobori T."/>
            <person name="van der Linden C.G."/>
            <person name="van Loo E.N."/>
            <person name="Jellen E.N."/>
            <person name="Maughan P.J."/>
            <person name="Tester M."/>
        </authorList>
    </citation>
    <scope>NUCLEOTIDE SEQUENCE [LARGE SCALE GENOMIC DNA]</scope>
    <source>
        <strain evidence="3">cv. PI 614886</strain>
    </source>
</reference>
<dbReference type="Pfam" id="PF08387">
    <property type="entry name" value="FBD"/>
    <property type="match status" value="1"/>
</dbReference>
<reference evidence="3" key="2">
    <citation type="submission" date="2021-03" db="UniProtKB">
        <authorList>
            <consortium name="EnsemblPlants"/>
        </authorList>
    </citation>
    <scope>IDENTIFICATION</scope>
</reference>
<dbReference type="InterPro" id="IPR055294">
    <property type="entry name" value="FBL60-like"/>
</dbReference>
<keyword evidence="4" id="KW-1185">Reference proteome</keyword>
<dbReference type="KEGG" id="cqi:110721010"/>
<dbReference type="PANTHER" id="PTHR31293">
    <property type="entry name" value="RNI-LIKE SUPERFAMILY PROTEIN"/>
    <property type="match status" value="1"/>
</dbReference>
<sequence>MGESTRKCKTRRNSRDSSESKDIISSLPDEVLGRILSFLPTKHAVATTVLSSRWKNIYKLISVLDFDDSVSLSLRDDLGNERSDNASFKEFVKQILSQLERSHISKFRLRCGKNIEYCLLYEWIIAAFCHEIDEFELSIDMPIPCVLQLPQLFCENLVVLKLDGKFILRVSTSVTFPRLKVLFFKEVTFHGYSSIRFSAYYESSLNYHDLNGMLSRCPLLEELVIDGCDWNGLDLYFTNHLLKRLTLIDGLSGPIDQLNGSIVHIDLPNLVYFKYSQCLAERYSIRNLNSVIEVHLVVCFNDDDYDDEQDLCNAILDLITGICSCRSLYLSSQCLEALTSGDFELPIFRNMTLLDLTLGQEVSWSDVLLDFLYSSPCLESLTLAQGVARWNPSLLDGKFLLKARAVPFCVKSRLKFININDFKGYKEEMRMIKYFLDNAHGLKGMVICWDRQSRKGDLIYKAKEILELPKSSKSCSIAFE</sequence>
<feature type="domain" description="F-box" evidence="2">
    <location>
        <begin position="21"/>
        <end position="59"/>
    </location>
</feature>
<gene>
    <name evidence="3" type="primary">LOC110721010</name>
</gene>
<evidence type="ECO:0000259" key="2">
    <source>
        <dbReference type="PROSITE" id="PS50181"/>
    </source>
</evidence>
<evidence type="ECO:0000256" key="1">
    <source>
        <dbReference type="SAM" id="MobiDB-lite"/>
    </source>
</evidence>
<dbReference type="InterPro" id="IPR053781">
    <property type="entry name" value="F-box_AtFBL13-like"/>
</dbReference>
<dbReference type="Gramene" id="AUR62020512-RA">
    <property type="protein sequence ID" value="AUR62020512-RA:cds"/>
    <property type="gene ID" value="AUR62020512"/>
</dbReference>
<dbReference type="AlphaFoldDB" id="A0A803LYG1"/>
<dbReference type="SUPFAM" id="SSF81383">
    <property type="entry name" value="F-box domain"/>
    <property type="match status" value="1"/>
</dbReference>
<dbReference type="RefSeq" id="XP_021755827.1">
    <property type="nucleotide sequence ID" value="XM_021900135.1"/>
</dbReference>
<organism evidence="3 4">
    <name type="scientific">Chenopodium quinoa</name>
    <name type="common">Quinoa</name>
    <dbReference type="NCBI Taxonomy" id="63459"/>
    <lineage>
        <taxon>Eukaryota</taxon>
        <taxon>Viridiplantae</taxon>
        <taxon>Streptophyta</taxon>
        <taxon>Embryophyta</taxon>
        <taxon>Tracheophyta</taxon>
        <taxon>Spermatophyta</taxon>
        <taxon>Magnoliopsida</taxon>
        <taxon>eudicotyledons</taxon>
        <taxon>Gunneridae</taxon>
        <taxon>Pentapetalae</taxon>
        <taxon>Caryophyllales</taxon>
        <taxon>Chenopodiaceae</taxon>
        <taxon>Chenopodioideae</taxon>
        <taxon>Atripliceae</taxon>
        <taxon>Chenopodium</taxon>
    </lineage>
</organism>
<dbReference type="PROSITE" id="PS50181">
    <property type="entry name" value="FBOX"/>
    <property type="match status" value="1"/>
</dbReference>